<accession>A0A543F8S9</accession>
<evidence type="ECO:0000313" key="3">
    <source>
        <dbReference type="Proteomes" id="UP000316331"/>
    </source>
</evidence>
<sequence>MAGAGRAGSLSFAPRAAEPMGKVRTTGVGRRLVSGPARCRSPDGVRAAAVFRPGAARHRHPAPPEPRQLRTAGAARRQFVIGQRCGDGAEDRRSGRCRAARLRTRARAERGRRFAWLAVSRGGSSSGRAGSPSLNRVRPEPGLLGSAGAAGRQFAIGQRCGNGAEDRRAGRCRAAGLWTRARAERGRRFAWLALPGDSSSFDSAAGTRAARAARRRCQAVASRGPGWSSVIQRARPSAGAGTRSLALPGGGRSCGPAHSRSRMWRSRTGALSCGGSPLGRY</sequence>
<protein>
    <submittedName>
        <fullName evidence="2">Uncharacterized protein</fullName>
    </submittedName>
</protein>
<comment type="caution">
    <text evidence="2">The sequence shown here is derived from an EMBL/GenBank/DDBJ whole genome shotgun (WGS) entry which is preliminary data.</text>
</comment>
<dbReference type="AlphaFoldDB" id="A0A543F8S9"/>
<dbReference type="Proteomes" id="UP000316331">
    <property type="component" value="Unassembled WGS sequence"/>
</dbReference>
<gene>
    <name evidence="2" type="ORF">FB390_1840</name>
</gene>
<feature type="region of interest" description="Disordered" evidence="1">
    <location>
        <begin position="238"/>
        <end position="261"/>
    </location>
</feature>
<organism evidence="2 3">
    <name type="scientific">Nocardia bhagyanarayanae</name>
    <dbReference type="NCBI Taxonomy" id="1215925"/>
    <lineage>
        <taxon>Bacteria</taxon>
        <taxon>Bacillati</taxon>
        <taxon>Actinomycetota</taxon>
        <taxon>Actinomycetes</taxon>
        <taxon>Mycobacteriales</taxon>
        <taxon>Nocardiaceae</taxon>
        <taxon>Nocardia</taxon>
    </lineage>
</organism>
<keyword evidence="3" id="KW-1185">Reference proteome</keyword>
<dbReference type="EMBL" id="VFPG01000001">
    <property type="protein sequence ID" value="TQM30221.1"/>
    <property type="molecule type" value="Genomic_DNA"/>
</dbReference>
<proteinExistence type="predicted"/>
<feature type="region of interest" description="Disordered" evidence="1">
    <location>
        <begin position="52"/>
        <end position="73"/>
    </location>
</feature>
<evidence type="ECO:0000313" key="2">
    <source>
        <dbReference type="EMBL" id="TQM30221.1"/>
    </source>
</evidence>
<evidence type="ECO:0000256" key="1">
    <source>
        <dbReference type="SAM" id="MobiDB-lite"/>
    </source>
</evidence>
<reference evidence="2 3" key="1">
    <citation type="submission" date="2019-06" db="EMBL/GenBank/DDBJ databases">
        <title>Sequencing the genomes of 1000 actinobacteria strains.</title>
        <authorList>
            <person name="Klenk H.-P."/>
        </authorList>
    </citation>
    <scope>NUCLEOTIDE SEQUENCE [LARGE SCALE GENOMIC DNA]</scope>
    <source>
        <strain evidence="2 3">DSM 103495</strain>
    </source>
</reference>
<name>A0A543F8S9_9NOCA</name>